<evidence type="ECO:0000313" key="2">
    <source>
        <dbReference type="Proteomes" id="UP001221898"/>
    </source>
</evidence>
<dbReference type="EMBL" id="JAINUG010000017">
    <property type="protein sequence ID" value="KAJ8412844.1"/>
    <property type="molecule type" value="Genomic_DNA"/>
</dbReference>
<dbReference type="Proteomes" id="UP001221898">
    <property type="component" value="Unassembled WGS sequence"/>
</dbReference>
<keyword evidence="2" id="KW-1185">Reference proteome</keyword>
<dbReference type="AlphaFoldDB" id="A0AAD7WYG8"/>
<organism evidence="1 2">
    <name type="scientific">Aldrovandia affinis</name>
    <dbReference type="NCBI Taxonomy" id="143900"/>
    <lineage>
        <taxon>Eukaryota</taxon>
        <taxon>Metazoa</taxon>
        <taxon>Chordata</taxon>
        <taxon>Craniata</taxon>
        <taxon>Vertebrata</taxon>
        <taxon>Euteleostomi</taxon>
        <taxon>Actinopterygii</taxon>
        <taxon>Neopterygii</taxon>
        <taxon>Teleostei</taxon>
        <taxon>Notacanthiformes</taxon>
        <taxon>Halosauridae</taxon>
        <taxon>Aldrovandia</taxon>
    </lineage>
</organism>
<accession>A0AAD7WYG8</accession>
<name>A0AAD7WYG8_9TELE</name>
<sequence>MQSSAKTQVDETQGGFFTGAACIAGVPARAQISLVKGLTDRRRGKATEARGQPAPPAERAFRRIERRTDREIRFSVGVNNNTTVFL</sequence>
<proteinExistence type="predicted"/>
<dbReference type="PROSITE" id="PS51257">
    <property type="entry name" value="PROKAR_LIPOPROTEIN"/>
    <property type="match status" value="1"/>
</dbReference>
<comment type="caution">
    <text evidence="1">The sequence shown here is derived from an EMBL/GenBank/DDBJ whole genome shotgun (WGS) entry which is preliminary data.</text>
</comment>
<evidence type="ECO:0000313" key="1">
    <source>
        <dbReference type="EMBL" id="KAJ8412844.1"/>
    </source>
</evidence>
<protein>
    <submittedName>
        <fullName evidence="1">Uncharacterized protein</fullName>
    </submittedName>
</protein>
<reference evidence="1" key="1">
    <citation type="journal article" date="2023" name="Science">
        <title>Genome structures resolve the early diversification of teleost fishes.</title>
        <authorList>
            <person name="Parey E."/>
            <person name="Louis A."/>
            <person name="Montfort J."/>
            <person name="Bouchez O."/>
            <person name="Roques C."/>
            <person name="Iampietro C."/>
            <person name="Lluch J."/>
            <person name="Castinel A."/>
            <person name="Donnadieu C."/>
            <person name="Desvignes T."/>
            <person name="Floi Bucao C."/>
            <person name="Jouanno E."/>
            <person name="Wen M."/>
            <person name="Mejri S."/>
            <person name="Dirks R."/>
            <person name="Jansen H."/>
            <person name="Henkel C."/>
            <person name="Chen W.J."/>
            <person name="Zahm M."/>
            <person name="Cabau C."/>
            <person name="Klopp C."/>
            <person name="Thompson A.W."/>
            <person name="Robinson-Rechavi M."/>
            <person name="Braasch I."/>
            <person name="Lecointre G."/>
            <person name="Bobe J."/>
            <person name="Postlethwait J.H."/>
            <person name="Berthelot C."/>
            <person name="Roest Crollius H."/>
            <person name="Guiguen Y."/>
        </authorList>
    </citation>
    <scope>NUCLEOTIDE SEQUENCE</scope>
    <source>
        <strain evidence="1">NC1722</strain>
    </source>
</reference>
<gene>
    <name evidence="1" type="ORF">AAFF_G00104260</name>
</gene>